<evidence type="ECO:0000313" key="1">
    <source>
        <dbReference type="EMBL" id="KMP08951.1"/>
    </source>
</evidence>
<dbReference type="Proteomes" id="UP000054565">
    <property type="component" value="Unassembled WGS sequence"/>
</dbReference>
<sequence>MARKEAKPKITHPEAIEKKKVMVKHLRSMYETVNTFKRSIPNSYLEKLGIKLLPLDLKRPSGSINYYRPLPKSEYNSRSFGSFHPFANSDNKDEEDRSDSNDAVLAKLSNLSTIVGMLWRDDHSHTQWQRDYVIQCYREKPRLSLTEYAKLDGAEYTWITTNRIQTASEMYPHCKCVVIQDVEPDEELKRSEILPILVIMRWRMSLYYYQQHEVFPVEVLSVYGGQARILIGYFDGKHLCIQKSPIYDIGSEGLQNWILLMKWWFSDAAGDTTRLPSPQDIKDSRNLAVRPAPARQVRSGR</sequence>
<name>A0A0J6YJW8_COCIT</name>
<dbReference type="STRING" id="404692.A0A0J6YJW8"/>
<dbReference type="EMBL" id="DS028098">
    <property type="protein sequence ID" value="KMP08951.1"/>
    <property type="molecule type" value="Genomic_DNA"/>
</dbReference>
<organism evidence="1 2">
    <name type="scientific">Coccidioides immitis RMSCC 2394</name>
    <dbReference type="NCBI Taxonomy" id="404692"/>
    <lineage>
        <taxon>Eukaryota</taxon>
        <taxon>Fungi</taxon>
        <taxon>Dikarya</taxon>
        <taxon>Ascomycota</taxon>
        <taxon>Pezizomycotina</taxon>
        <taxon>Eurotiomycetes</taxon>
        <taxon>Eurotiomycetidae</taxon>
        <taxon>Onygenales</taxon>
        <taxon>Onygenaceae</taxon>
        <taxon>Coccidioides</taxon>
    </lineage>
</organism>
<gene>
    <name evidence="1" type="ORF">CIRG_08632</name>
</gene>
<protein>
    <submittedName>
        <fullName evidence="1">Uncharacterized protein</fullName>
    </submittedName>
</protein>
<accession>A0A0J6YJW8</accession>
<reference evidence="2" key="1">
    <citation type="journal article" date="2010" name="Genome Res.">
        <title>Population genomic sequencing of Coccidioides fungi reveals recent hybridization and transposon control.</title>
        <authorList>
            <person name="Neafsey D.E."/>
            <person name="Barker B.M."/>
            <person name="Sharpton T.J."/>
            <person name="Stajich J.E."/>
            <person name="Park D.J."/>
            <person name="Whiston E."/>
            <person name="Hung C.-Y."/>
            <person name="McMahan C."/>
            <person name="White J."/>
            <person name="Sykes S."/>
            <person name="Heiman D."/>
            <person name="Young S."/>
            <person name="Zeng Q."/>
            <person name="Abouelleil A."/>
            <person name="Aftuck L."/>
            <person name="Bessette D."/>
            <person name="Brown A."/>
            <person name="FitzGerald M."/>
            <person name="Lui A."/>
            <person name="Macdonald J.P."/>
            <person name="Priest M."/>
            <person name="Orbach M.J."/>
            <person name="Galgiani J.N."/>
            <person name="Kirkland T.N."/>
            <person name="Cole G.T."/>
            <person name="Birren B.W."/>
            <person name="Henn M.R."/>
            <person name="Taylor J.W."/>
            <person name="Rounsley S.D."/>
        </authorList>
    </citation>
    <scope>NUCLEOTIDE SEQUENCE [LARGE SCALE GENOMIC DNA]</scope>
    <source>
        <strain evidence="2">RMSCC 2394</strain>
    </source>
</reference>
<proteinExistence type="predicted"/>
<dbReference type="OrthoDB" id="4206905at2759"/>
<evidence type="ECO:0000313" key="2">
    <source>
        <dbReference type="Proteomes" id="UP000054565"/>
    </source>
</evidence>
<dbReference type="AlphaFoldDB" id="A0A0J6YJW8"/>